<accession>M6BUM1</accession>
<gene>
    <name evidence="1" type="ORF">LEP1GSC016_1382</name>
</gene>
<sequence>MNSKNKNGFKVKEKIRIAFFRSSISSAKGLYYTTNLQKNLPPSQNFSNSSL</sequence>
<evidence type="ECO:0000313" key="1">
    <source>
        <dbReference type="EMBL" id="EMJ83437.1"/>
    </source>
</evidence>
<dbReference type="AlphaFoldDB" id="M6BUM1"/>
<protein>
    <submittedName>
        <fullName evidence="1">Uncharacterized protein</fullName>
    </submittedName>
</protein>
<proteinExistence type="predicted"/>
<reference evidence="1 2" key="1">
    <citation type="submission" date="2013-01" db="EMBL/GenBank/DDBJ databases">
        <authorList>
            <person name="Harkins D.M."/>
            <person name="Durkin A.S."/>
            <person name="Brinkac L.M."/>
            <person name="Haft D.H."/>
            <person name="Selengut J.D."/>
            <person name="Sanka R."/>
            <person name="DePew J."/>
            <person name="Purushe J."/>
            <person name="Galloway R.L."/>
            <person name="Vinetz J.M."/>
            <person name="Sutton G.G."/>
            <person name="Nierman W.C."/>
            <person name="Fouts D.E."/>
        </authorList>
    </citation>
    <scope>NUCLEOTIDE SEQUENCE [LARGE SCALE GENOMIC DNA]</scope>
    <source>
        <strain evidence="1 2">Sponselee CDC</strain>
    </source>
</reference>
<evidence type="ECO:0000313" key="2">
    <source>
        <dbReference type="Proteomes" id="UP000011873"/>
    </source>
</evidence>
<comment type="caution">
    <text evidence="1">The sequence shown here is derived from an EMBL/GenBank/DDBJ whole genome shotgun (WGS) entry which is preliminary data.</text>
</comment>
<dbReference type="EMBL" id="ANMU01000044">
    <property type="protein sequence ID" value="EMJ83437.1"/>
    <property type="molecule type" value="Genomic_DNA"/>
</dbReference>
<name>M6BUM1_LEPBO</name>
<dbReference type="PATRIC" id="fig|1218567.3.peg.1059"/>
<organism evidence="1 2">
    <name type="scientific">Leptospira borgpetersenii serovar Hardjo-bovis str. Sponselee</name>
    <dbReference type="NCBI Taxonomy" id="1303729"/>
    <lineage>
        <taxon>Bacteria</taxon>
        <taxon>Pseudomonadati</taxon>
        <taxon>Spirochaetota</taxon>
        <taxon>Spirochaetia</taxon>
        <taxon>Leptospirales</taxon>
        <taxon>Leptospiraceae</taxon>
        <taxon>Leptospira</taxon>
    </lineage>
</organism>
<dbReference type="Proteomes" id="UP000011873">
    <property type="component" value="Unassembled WGS sequence"/>
</dbReference>